<sequence>MEDKIYEMARKRVGEKKGFYRHFSVYLAVGAFFFIMNVLTYYNSYEWWFFFPMIPWGAGLAIHYFSVFGLPGGHLSREWEERELRREMDRLRHKVDRLESPGRNEHLELPQLRRESVKKRPSWNDDELV</sequence>
<dbReference type="InterPro" id="IPR025698">
    <property type="entry name" value="2TM_dom"/>
</dbReference>
<accession>A0A2D0N0D7</accession>
<feature type="domain" description="2TM" evidence="2">
    <location>
        <begin position="8"/>
        <end position="89"/>
    </location>
</feature>
<evidence type="ECO:0000313" key="3">
    <source>
        <dbReference type="EMBL" id="PHN01927.1"/>
    </source>
</evidence>
<feature type="transmembrane region" description="Helical" evidence="1">
    <location>
        <begin position="20"/>
        <end position="42"/>
    </location>
</feature>
<dbReference type="AlphaFoldDB" id="A0A2D0N0D7"/>
<reference evidence="3 4" key="1">
    <citation type="submission" date="2017-10" db="EMBL/GenBank/DDBJ databases">
        <title>The draft genome sequence of Lewinella nigricans NBRC 102662.</title>
        <authorList>
            <person name="Wang K."/>
        </authorList>
    </citation>
    <scope>NUCLEOTIDE SEQUENCE [LARGE SCALE GENOMIC DNA]</scope>
    <source>
        <strain evidence="3 4">NBRC 102662</strain>
    </source>
</reference>
<keyword evidence="1" id="KW-0472">Membrane</keyword>
<dbReference type="OrthoDB" id="8965954at2"/>
<evidence type="ECO:0000256" key="1">
    <source>
        <dbReference type="SAM" id="Phobius"/>
    </source>
</evidence>
<gene>
    <name evidence="3" type="ORF">CRP01_34615</name>
</gene>
<organism evidence="3 4">
    <name type="scientific">Flavilitoribacter nigricans (strain ATCC 23147 / DSM 23189 / NBRC 102662 / NCIMB 1420 / SS-2)</name>
    <name type="common">Lewinella nigricans</name>
    <dbReference type="NCBI Taxonomy" id="1122177"/>
    <lineage>
        <taxon>Bacteria</taxon>
        <taxon>Pseudomonadati</taxon>
        <taxon>Bacteroidota</taxon>
        <taxon>Saprospiria</taxon>
        <taxon>Saprospirales</taxon>
        <taxon>Lewinellaceae</taxon>
        <taxon>Flavilitoribacter</taxon>
    </lineage>
</organism>
<dbReference type="RefSeq" id="WP_099154661.1">
    <property type="nucleotide sequence ID" value="NZ_PDUD01000047.1"/>
</dbReference>
<protein>
    <recommendedName>
        <fullName evidence="2">2TM domain-containing protein</fullName>
    </recommendedName>
</protein>
<evidence type="ECO:0000259" key="2">
    <source>
        <dbReference type="Pfam" id="PF13239"/>
    </source>
</evidence>
<name>A0A2D0N0D7_FLAN2</name>
<keyword evidence="4" id="KW-1185">Reference proteome</keyword>
<proteinExistence type="predicted"/>
<evidence type="ECO:0000313" key="4">
    <source>
        <dbReference type="Proteomes" id="UP000223913"/>
    </source>
</evidence>
<feature type="transmembrane region" description="Helical" evidence="1">
    <location>
        <begin position="48"/>
        <end position="70"/>
    </location>
</feature>
<dbReference type="Proteomes" id="UP000223913">
    <property type="component" value="Unassembled WGS sequence"/>
</dbReference>
<keyword evidence="1" id="KW-1133">Transmembrane helix</keyword>
<dbReference type="Pfam" id="PF13239">
    <property type="entry name" value="2TM"/>
    <property type="match status" value="1"/>
</dbReference>
<keyword evidence="1" id="KW-0812">Transmembrane</keyword>
<comment type="caution">
    <text evidence="3">The sequence shown here is derived from an EMBL/GenBank/DDBJ whole genome shotgun (WGS) entry which is preliminary data.</text>
</comment>
<dbReference type="EMBL" id="PDUD01000047">
    <property type="protein sequence ID" value="PHN01927.1"/>
    <property type="molecule type" value="Genomic_DNA"/>
</dbReference>